<reference evidence="1 2" key="1">
    <citation type="submission" date="2015-03" db="EMBL/GenBank/DDBJ databases">
        <title>Draft genome sequence of Luteibacter yeojuensis strain SU11.</title>
        <authorList>
            <person name="Sulaiman J."/>
            <person name="Priya K."/>
            <person name="Chan K.-G."/>
        </authorList>
    </citation>
    <scope>NUCLEOTIDE SEQUENCE [LARGE SCALE GENOMIC DNA]</scope>
    <source>
        <strain evidence="1 2">SU11</strain>
    </source>
</reference>
<protein>
    <submittedName>
        <fullName evidence="1">Uncharacterized protein</fullName>
    </submittedName>
</protein>
<name>A0A0F3KUV6_9GAMM</name>
<accession>A0A0F3KUV6</accession>
<sequence>MPHAQYDDAMDRLSDVERAAVAALSFQSIRLGHAVLLGEFDLARTHLDTITSSTQSPGLFKVWLCACAVKAHLGPAGGLPLAGYGEALLRLACQLDRHLRGWAAGHSAEPSA</sequence>
<proteinExistence type="predicted"/>
<keyword evidence="2" id="KW-1185">Reference proteome</keyword>
<dbReference type="PATRIC" id="fig|345309.4.peg.1025"/>
<evidence type="ECO:0000313" key="1">
    <source>
        <dbReference type="EMBL" id="KJV34732.1"/>
    </source>
</evidence>
<organism evidence="1 2">
    <name type="scientific">Luteibacter yeojuensis</name>
    <dbReference type="NCBI Taxonomy" id="345309"/>
    <lineage>
        <taxon>Bacteria</taxon>
        <taxon>Pseudomonadati</taxon>
        <taxon>Pseudomonadota</taxon>
        <taxon>Gammaproteobacteria</taxon>
        <taxon>Lysobacterales</taxon>
        <taxon>Rhodanobacteraceae</taxon>
        <taxon>Luteibacter</taxon>
    </lineage>
</organism>
<dbReference type="Proteomes" id="UP000033651">
    <property type="component" value="Unassembled WGS sequence"/>
</dbReference>
<dbReference type="AlphaFoldDB" id="A0A0F3KUV6"/>
<comment type="caution">
    <text evidence="1">The sequence shown here is derived from an EMBL/GenBank/DDBJ whole genome shotgun (WGS) entry which is preliminary data.</text>
</comment>
<dbReference type="EMBL" id="JZRB01000018">
    <property type="protein sequence ID" value="KJV34732.1"/>
    <property type="molecule type" value="Genomic_DNA"/>
</dbReference>
<gene>
    <name evidence="1" type="ORF">VI08_09030</name>
</gene>
<evidence type="ECO:0000313" key="2">
    <source>
        <dbReference type="Proteomes" id="UP000033651"/>
    </source>
</evidence>